<dbReference type="Proteomes" id="UP000266385">
    <property type="component" value="Unassembled WGS sequence"/>
</dbReference>
<accession>A0A399RTF4</accession>
<sequence>MAKRPIIQLDRRFKSLSAGEKDDSETNALRLALDPRAYGETWETVRSHVIAVVRAGAGSGKTEEFRSQIARLRNEGKTAFFVRLEKLARSSLADAISNEDGNPDGAFVSWKKRGGPATFFLDALDEARLPRGANGVVLDGALRAFESGVAPWGKDVHVMFSTRSSEWRDEIDRLKIRSCSQRLRQLERDDQLEANAVGVYALLPLQRDQVSKLADANNIDGRTFVSSIIEAKIESLAQTPFEVGLLLDIWDSNVASGMDGAAGFRNRSSVFEQAVDHKLRPTDTGERRSELSVTSVHKGVRALAAASTLTGLRDFSLFEVGDTVIDPRPVLAAIDTDWNEASIRQLLSYSFFDPDSGGRVRFSHKELQDYLAAQFFDRAIRRLGGSLKPIDPLIGKFADQLVLDSALLNFFGWLATMNPIARRKITTIQPSLLMETGDPSVYSLTERQDILNAHGAQYRNRNRRGEWFYDTDLSVFAQANLAPTVATLIESSPSDEFRANLIDLARTGMMTSLADTICSIACNPYLALSLRKTANEALLELGKSAHREAVRDQALVHIRGATTIEPDKAGDWNGYVLSSALALADSAQSLEDFRPFLSALSRERRNQSSGNSRIARVLVERFQQPAEDWLAFILEFVRGTRDGQHDRLLRCVPETSVLLPALATCFLKCIEEDNLSQSVPLLDAIEICCSVSYRDGDFGYSKSIKSIAEALRPHTELKMALLERRWSLIPDRRPVSGGYEIVHPLAMGEGHDTPTFWISKDVEALVARAKSTTGVELQQRLVSAADAIWHHFPDIEDRKSSYKAVSAFARQSKDRDIRRRFSPPRFRSFFRLQHWLVHQRGYAKIRRRARTALEEPYRRVKKSYDFWKHRHRIRSGKALRFLTDIAHAQPKGTQNGTVTTHFDWVEKTYGMRTARDIRQGYVAIWRGYRTQEIAGEDKNWAIAQAAVRGIEIELEEGTLSRTADDARRAFAIAFHVLNSLPDWIVAFLPDHGDLLASMLEEPARSALRNGGHPQRIPAEPLSRLRYAPLPIRRVAAPVIAAALRENSLCPVENLEAALAIILHTEETGIIDRDWATSSFRAAAASGELERAWVWMVYLYRADAAFAWRITEPWIRHVWPTGETSPFIGFMARYREMMDRAADSQNQDDLQHRPEILLNLALIGLRTARPESDPWHEGVYSPGIRDTAAEQRRYWFEQLSQTGNEDTYWALRAAAISPEHLSDRDTFSYQADRLAKSAAKPTFIRKGDINAFMSSFGAAPKTREQFSSYVKKLVDTLLYRLANSDHDEARPYRRGRTRDLERDEEDLRNWLSARLSETADNIFTITREAEAARRNRTDILITARLNGLGCVVIEVKLADRDHWSGAELVTTLETQVRDKYLLEDEKHTGLLVLINTAGGEFQKSLDRTPISFEELVGACERAAQALNGNKSYAVSAISL</sequence>
<reference evidence="1 2" key="1">
    <citation type="submission" date="2018-08" db="EMBL/GenBank/DDBJ databases">
        <title>Henriciella mobilis sp. nov., isolated from seawater.</title>
        <authorList>
            <person name="Cheng H."/>
            <person name="Wu Y.-H."/>
            <person name="Xu X.-W."/>
            <person name="Guo L.-L."/>
        </authorList>
    </citation>
    <scope>NUCLEOTIDE SEQUENCE [LARGE SCALE GENOMIC DNA]</scope>
    <source>
        <strain evidence="1 2">JN25</strain>
    </source>
</reference>
<evidence type="ECO:0000313" key="1">
    <source>
        <dbReference type="EMBL" id="RIJ32765.1"/>
    </source>
</evidence>
<protein>
    <submittedName>
        <fullName evidence="1">Uncharacterized protein</fullName>
    </submittedName>
</protein>
<evidence type="ECO:0000313" key="2">
    <source>
        <dbReference type="Proteomes" id="UP000266385"/>
    </source>
</evidence>
<dbReference type="RefSeq" id="WP_119374845.1">
    <property type="nucleotide sequence ID" value="NZ_QWFX01000005.1"/>
</dbReference>
<organism evidence="1 2">
    <name type="scientific">Henriciella mobilis</name>
    <dbReference type="NCBI Taxonomy" id="2305467"/>
    <lineage>
        <taxon>Bacteria</taxon>
        <taxon>Pseudomonadati</taxon>
        <taxon>Pseudomonadota</taxon>
        <taxon>Alphaproteobacteria</taxon>
        <taxon>Hyphomonadales</taxon>
        <taxon>Hyphomonadaceae</taxon>
        <taxon>Henriciella</taxon>
    </lineage>
</organism>
<comment type="caution">
    <text evidence="1">The sequence shown here is derived from an EMBL/GenBank/DDBJ whole genome shotgun (WGS) entry which is preliminary data.</text>
</comment>
<gene>
    <name evidence="1" type="ORF">D1223_02655</name>
</gene>
<keyword evidence="2" id="KW-1185">Reference proteome</keyword>
<name>A0A399RTF4_9PROT</name>
<dbReference type="EMBL" id="QWFX01000005">
    <property type="protein sequence ID" value="RIJ32765.1"/>
    <property type="molecule type" value="Genomic_DNA"/>
</dbReference>
<dbReference type="OrthoDB" id="336284at2"/>
<proteinExistence type="predicted"/>